<keyword evidence="1" id="KW-0732">Signal</keyword>
<gene>
    <name evidence="2" type="ORF">MAR_018111</name>
</gene>
<reference evidence="2" key="1">
    <citation type="submission" date="2022-11" db="EMBL/GenBank/DDBJ databases">
        <title>Centuries of genome instability and evolution in soft-shell clam transmissible cancer (bioRxiv).</title>
        <authorList>
            <person name="Hart S.F.M."/>
            <person name="Yonemitsu M.A."/>
            <person name="Giersch R.M."/>
            <person name="Beal B.F."/>
            <person name="Arriagada G."/>
            <person name="Davis B.W."/>
            <person name="Ostrander E.A."/>
            <person name="Goff S.P."/>
            <person name="Metzger M.J."/>
        </authorList>
    </citation>
    <scope>NUCLEOTIDE SEQUENCE</scope>
    <source>
        <strain evidence="2">MELC-2E11</strain>
        <tissue evidence="2">Siphon/mantle</tissue>
    </source>
</reference>
<organism evidence="2 3">
    <name type="scientific">Mya arenaria</name>
    <name type="common">Soft-shell clam</name>
    <dbReference type="NCBI Taxonomy" id="6604"/>
    <lineage>
        <taxon>Eukaryota</taxon>
        <taxon>Metazoa</taxon>
        <taxon>Spiralia</taxon>
        <taxon>Lophotrochozoa</taxon>
        <taxon>Mollusca</taxon>
        <taxon>Bivalvia</taxon>
        <taxon>Autobranchia</taxon>
        <taxon>Heteroconchia</taxon>
        <taxon>Euheterodonta</taxon>
        <taxon>Imparidentia</taxon>
        <taxon>Neoheterodontei</taxon>
        <taxon>Myida</taxon>
        <taxon>Myoidea</taxon>
        <taxon>Myidae</taxon>
        <taxon>Mya</taxon>
    </lineage>
</organism>
<dbReference type="Proteomes" id="UP001164746">
    <property type="component" value="Chromosome 6"/>
</dbReference>
<dbReference type="EMBL" id="CP111017">
    <property type="protein sequence ID" value="WAR08153.1"/>
    <property type="molecule type" value="Genomic_DNA"/>
</dbReference>
<evidence type="ECO:0000313" key="2">
    <source>
        <dbReference type="EMBL" id="WAR08153.1"/>
    </source>
</evidence>
<proteinExistence type="predicted"/>
<sequence>MKELGIFILFVCIHLASCHMCLMSPRQRGDMDISKFRSTKCTNSSLDDNMLLTCAQEQTVFLLTATLHQLILNRHLMYIQSGSPTCTRHELPCGGQPIETPRLMYAPGQTVFFQWQQNFNHYEAGYPGYMDIGIAPNENSTEFTTLTVVTDKYVHSQDYQENYTAIIVSDLCFLYFSDFSALFIKLPEMECNHCVIRARYNAHKPGETTFLQCADIQISKTAKKTKNMKISGSRSDQRKLLPLKRALKLKRFYDSKYKIEKESSGATLYGFAYNPFEPHRSHYVSVDTVSGKLDMLQSYGFGIDDPSGGSDAIFIADEVIAINNWRNMSTVLMHPFGTRETAASVHYTIDFTNGSLIEYGGISDFDGHAINGLSWNTDGTSVAFRILPPDENGILFTCLIQHVFKVGFIFKIGRFVLRSLILDMRTIVFYCNCQTLGSWKMDYIGFTELDVSSYTFMSMHSYIGSGRIFQRFYGGSVVQGNQNPDGFLYHVLRVMDSEADFVVAVNPKTCEVRFSDVTNLRHLHSLQRPVPAA</sequence>
<feature type="chain" id="PRO_5045897603" evidence="1">
    <location>
        <begin position="19"/>
        <end position="533"/>
    </location>
</feature>
<evidence type="ECO:0000313" key="3">
    <source>
        <dbReference type="Proteomes" id="UP001164746"/>
    </source>
</evidence>
<dbReference type="PANTHER" id="PTHR37916">
    <property type="entry name" value="CHITIN-BINDING TYPE-4 DOMAIN-CONTAINING PROTEIN"/>
    <property type="match status" value="1"/>
</dbReference>
<accession>A0ABY7EHM0</accession>
<dbReference type="PANTHER" id="PTHR37916:SF2">
    <property type="entry name" value="CHITIN-BINDING TYPE-4 DOMAIN-CONTAINING PROTEIN"/>
    <property type="match status" value="1"/>
</dbReference>
<evidence type="ECO:0000256" key="1">
    <source>
        <dbReference type="SAM" id="SignalP"/>
    </source>
</evidence>
<name>A0ABY7EHM0_MYAAR</name>
<keyword evidence="3" id="KW-1185">Reference proteome</keyword>
<feature type="signal peptide" evidence="1">
    <location>
        <begin position="1"/>
        <end position="18"/>
    </location>
</feature>
<protein>
    <submittedName>
        <fullName evidence="2">Uncharacterized protein</fullName>
    </submittedName>
</protein>